<keyword evidence="3" id="KW-0804">Transcription</keyword>
<dbReference type="CDD" id="cd00067">
    <property type="entry name" value="GAL4"/>
    <property type="match status" value="1"/>
</dbReference>
<dbReference type="GO" id="GO:0000435">
    <property type="term" value="P:positive regulation of transcription from RNA polymerase II promoter by galactose"/>
    <property type="evidence" value="ECO:0007669"/>
    <property type="project" value="TreeGrafter"/>
</dbReference>
<dbReference type="GO" id="GO:0006351">
    <property type="term" value="P:DNA-templated transcription"/>
    <property type="evidence" value="ECO:0007669"/>
    <property type="project" value="InterPro"/>
</dbReference>
<dbReference type="GO" id="GO:0000978">
    <property type="term" value="F:RNA polymerase II cis-regulatory region sequence-specific DNA binding"/>
    <property type="evidence" value="ECO:0007669"/>
    <property type="project" value="TreeGrafter"/>
</dbReference>
<keyword evidence="2" id="KW-0805">Transcription regulation</keyword>
<evidence type="ECO:0000256" key="4">
    <source>
        <dbReference type="ARBA" id="ARBA00023242"/>
    </source>
</evidence>
<evidence type="ECO:0000259" key="6">
    <source>
        <dbReference type="PROSITE" id="PS50048"/>
    </source>
</evidence>
<dbReference type="InterPro" id="IPR007219">
    <property type="entry name" value="XnlR_reg_dom"/>
</dbReference>
<evidence type="ECO:0000313" key="7">
    <source>
        <dbReference type="EMBL" id="CAI4217673.1"/>
    </source>
</evidence>
<feature type="compositionally biased region" description="Polar residues" evidence="5">
    <location>
        <begin position="100"/>
        <end position="111"/>
    </location>
</feature>
<evidence type="ECO:0000313" key="8">
    <source>
        <dbReference type="Proteomes" id="UP000838763"/>
    </source>
</evidence>
<dbReference type="Pfam" id="PF00172">
    <property type="entry name" value="Zn_clus"/>
    <property type="match status" value="1"/>
</dbReference>
<reference evidence="7" key="1">
    <citation type="submission" date="2022-11" db="EMBL/GenBank/DDBJ databases">
        <authorList>
            <person name="Scott C."/>
            <person name="Bruce N."/>
        </authorList>
    </citation>
    <scope>NUCLEOTIDE SEQUENCE</scope>
</reference>
<comment type="caution">
    <text evidence="7">The sequence shown here is derived from an EMBL/GenBank/DDBJ whole genome shotgun (WGS) entry which is preliminary data.</text>
</comment>
<gene>
    <name evidence="7" type="ORF">PPNO1_LOCUS7276</name>
</gene>
<proteinExistence type="predicted"/>
<evidence type="ECO:0000256" key="3">
    <source>
        <dbReference type="ARBA" id="ARBA00023163"/>
    </source>
</evidence>
<dbReference type="SMART" id="SM00066">
    <property type="entry name" value="GAL4"/>
    <property type="match status" value="1"/>
</dbReference>
<organism evidence="7 8">
    <name type="scientific">Parascedosporium putredinis</name>
    <dbReference type="NCBI Taxonomy" id="1442378"/>
    <lineage>
        <taxon>Eukaryota</taxon>
        <taxon>Fungi</taxon>
        <taxon>Dikarya</taxon>
        <taxon>Ascomycota</taxon>
        <taxon>Pezizomycotina</taxon>
        <taxon>Sordariomycetes</taxon>
        <taxon>Hypocreomycetidae</taxon>
        <taxon>Microascales</taxon>
        <taxon>Microascaceae</taxon>
        <taxon>Parascedosporium</taxon>
    </lineage>
</organism>
<dbReference type="SUPFAM" id="SSF57701">
    <property type="entry name" value="Zn2/Cys6 DNA-binding domain"/>
    <property type="match status" value="1"/>
</dbReference>
<sequence length="603" mass="67705">MATTSVLMLSGVRKKRDPYTPVACSTCKRRKIKCTGKRPCAACVASESECTYERYSRFRPRLQSQVTDSQGSPIPAIEAPTSTSAASTTTDAAEVGAAKETNTSPSASRGSGYTPPGSSDFFLNLAEELHVGSEPLHIQGRPQSRQNSISFTQLVRQAHEWRLNNSSGSLVRFVGLQSWLHVLHVYEEEIGLQNPFIDLGSLREDVKATCQELAPEPGPLEGGGEHVLILILALVAVLESLDVSQLTDSFTQKSRQYAASKSHGEVVKENTIQLLVLISIYNFLTDRENLAWRCIGSALRVLQELGYHSSKSFHRFNSLKERNQAENLFWVVYILDRRWSFGTGLPFAISESDIDHDIETGDESLSSAYVRSMVAYCRIATECRSSILGQGSSRTARDFSDFRVVEWRLKESRSRYRLRLLLYLRANQMRTVIRRHSAFRSGQAELDPSSLQTALDVACDTIRVLVTVVRTSDVYQAQQKTFNHFLESALSSLLLFAGRHRGTVGAPYRHVEELHMAMALVRGLSDKSWMMRKLCDKLERLKVVQAALKSREGALSGSLKVNADNYLGGEQRYRRRDALIHGDRHTTPTSKRPVFHTRWWDEP</sequence>
<accession>A0A9P1H8Y1</accession>
<dbReference type="InterPro" id="IPR036864">
    <property type="entry name" value="Zn2-C6_fun-type_DNA-bd_sf"/>
</dbReference>
<dbReference type="EMBL" id="CALLCH030000016">
    <property type="protein sequence ID" value="CAI4217673.1"/>
    <property type="molecule type" value="Genomic_DNA"/>
</dbReference>
<feature type="domain" description="Zn(2)-C6 fungal-type" evidence="6">
    <location>
        <begin position="23"/>
        <end position="52"/>
    </location>
</feature>
<feature type="region of interest" description="Disordered" evidence="5">
    <location>
        <begin position="62"/>
        <end position="114"/>
    </location>
</feature>
<name>A0A9P1H8Y1_9PEZI</name>
<dbReference type="GO" id="GO:0008270">
    <property type="term" value="F:zinc ion binding"/>
    <property type="evidence" value="ECO:0007669"/>
    <property type="project" value="InterPro"/>
</dbReference>
<dbReference type="PROSITE" id="PS50048">
    <property type="entry name" value="ZN2_CY6_FUNGAL_2"/>
    <property type="match status" value="1"/>
</dbReference>
<evidence type="ECO:0000256" key="2">
    <source>
        <dbReference type="ARBA" id="ARBA00023015"/>
    </source>
</evidence>
<dbReference type="PROSITE" id="PS00463">
    <property type="entry name" value="ZN2_CY6_FUNGAL_1"/>
    <property type="match status" value="1"/>
</dbReference>
<dbReference type="PANTHER" id="PTHR47424:SF5">
    <property type="entry name" value="ZN(II)2CYS6 TRANSCRIPTION FACTOR (EUROFUNG)"/>
    <property type="match status" value="1"/>
</dbReference>
<feature type="compositionally biased region" description="Polar residues" evidence="5">
    <location>
        <begin position="62"/>
        <end position="72"/>
    </location>
</feature>
<evidence type="ECO:0000256" key="1">
    <source>
        <dbReference type="ARBA" id="ARBA00022723"/>
    </source>
</evidence>
<keyword evidence="4" id="KW-0539">Nucleus</keyword>
<dbReference type="Gene3D" id="4.10.240.10">
    <property type="entry name" value="Zn(2)-C6 fungal-type DNA-binding domain"/>
    <property type="match status" value="1"/>
</dbReference>
<dbReference type="GO" id="GO:0000981">
    <property type="term" value="F:DNA-binding transcription factor activity, RNA polymerase II-specific"/>
    <property type="evidence" value="ECO:0007669"/>
    <property type="project" value="InterPro"/>
</dbReference>
<feature type="compositionally biased region" description="Low complexity" evidence="5">
    <location>
        <begin position="79"/>
        <end position="93"/>
    </location>
</feature>
<dbReference type="GO" id="GO:0005634">
    <property type="term" value="C:nucleus"/>
    <property type="evidence" value="ECO:0007669"/>
    <property type="project" value="TreeGrafter"/>
</dbReference>
<dbReference type="SMART" id="SM00906">
    <property type="entry name" value="Fungal_trans"/>
    <property type="match status" value="1"/>
</dbReference>
<dbReference type="Pfam" id="PF04082">
    <property type="entry name" value="Fungal_trans"/>
    <property type="match status" value="1"/>
</dbReference>
<dbReference type="OrthoDB" id="39175at2759"/>
<protein>
    <recommendedName>
        <fullName evidence="6">Zn(2)-C6 fungal-type domain-containing protein</fullName>
    </recommendedName>
</protein>
<evidence type="ECO:0000256" key="5">
    <source>
        <dbReference type="SAM" id="MobiDB-lite"/>
    </source>
</evidence>
<dbReference type="InterPro" id="IPR001138">
    <property type="entry name" value="Zn2Cys6_DnaBD"/>
</dbReference>
<dbReference type="InterPro" id="IPR051127">
    <property type="entry name" value="Fungal_SecMet_Regulators"/>
</dbReference>
<dbReference type="AlphaFoldDB" id="A0A9P1H8Y1"/>
<keyword evidence="1" id="KW-0479">Metal-binding</keyword>
<keyword evidence="8" id="KW-1185">Reference proteome</keyword>
<dbReference type="CDD" id="cd12148">
    <property type="entry name" value="fungal_TF_MHR"/>
    <property type="match status" value="1"/>
</dbReference>
<dbReference type="PANTHER" id="PTHR47424">
    <property type="entry name" value="REGULATORY PROTEIN GAL4"/>
    <property type="match status" value="1"/>
</dbReference>
<dbReference type="Proteomes" id="UP000838763">
    <property type="component" value="Unassembled WGS sequence"/>
</dbReference>